<feature type="region of interest" description="Disordered" evidence="9">
    <location>
        <begin position="74"/>
        <end position="119"/>
    </location>
</feature>
<comment type="function">
    <text evidence="8">Tyrosine protein phosphatase which functions as a dosage-dependent inducer of mitotic progression.</text>
</comment>
<accession>A0A0K0ENF6</accession>
<dbReference type="STRING" id="6248.A0A0K0ENF6"/>
<dbReference type="SUPFAM" id="SSF52821">
    <property type="entry name" value="Rhodanese/Cell cycle control phosphatase"/>
    <property type="match status" value="1"/>
</dbReference>
<organism evidence="12">
    <name type="scientific">Strongyloides stercoralis</name>
    <name type="common">Threadworm</name>
    <dbReference type="NCBI Taxonomy" id="6248"/>
    <lineage>
        <taxon>Eukaryota</taxon>
        <taxon>Metazoa</taxon>
        <taxon>Ecdysozoa</taxon>
        <taxon>Nematoda</taxon>
        <taxon>Chromadorea</taxon>
        <taxon>Rhabditida</taxon>
        <taxon>Tylenchina</taxon>
        <taxon>Panagrolaimomorpha</taxon>
        <taxon>Strongyloidoidea</taxon>
        <taxon>Strongyloididae</taxon>
        <taxon>Strongyloides</taxon>
    </lineage>
</organism>
<dbReference type="WBParaSite" id="SSTP_0001099300.1">
    <property type="protein sequence ID" value="SSTP_0001099300.1"/>
    <property type="gene ID" value="SSTP_0001099300"/>
</dbReference>
<dbReference type="InterPro" id="IPR036873">
    <property type="entry name" value="Rhodanese-like_dom_sf"/>
</dbReference>
<evidence type="ECO:0000313" key="11">
    <source>
        <dbReference type="Proteomes" id="UP000035681"/>
    </source>
</evidence>
<sequence>MASKSFVSFDEALNDSGVSSDTSRNSFQLLEDKKNSKGEKEKGGVHILVRSKEIGDDAVSDVCSITSSQNKLTKSKSLPIEKLPSVESSGKVKVGSKRKASLEDLKSNSDDDNHNRKKRSLISLKIPSIKPSLKIIKKMVGNVVKSKISSIGSTRNSSEPEVVEEKEESPEVGKDPVEEDVSKNVPVKLEVSEGTITTEEVGNLENKVNFSTSFDLVDSSLVVKKQMLEEKKVLSDRNNDESLNDKVEGDIHEQLLRRPRISSMEPNLMKSSFECPEDEPNSETKYSLPLVKLPQKISPVFGSISGDTLVEIMDKHGEDFYKKYILVDCRYPYEFNGGHIKGAINFYDSDQVSNLFFPEDETKAADIRKKIPIFYCEFSQKRGPGMASALRSIDRKRNIYPNVSYDELYVLDRGYKKFFEEDKHHKYCDPSEYVPMLDKRFFGELEKFERHHQSDRRRVGRILSRQKSCIMRSLGIRRRSLNFKNSD</sequence>
<evidence type="ECO:0000256" key="3">
    <source>
        <dbReference type="ARBA" id="ARBA00022776"/>
    </source>
</evidence>
<dbReference type="AlphaFoldDB" id="A0A0K0ENF6"/>
<feature type="region of interest" description="Disordered" evidence="9">
    <location>
        <begin position="1"/>
        <end position="44"/>
    </location>
</feature>
<keyword evidence="11" id="KW-1185">Reference proteome</keyword>
<dbReference type="GO" id="GO:0010971">
    <property type="term" value="P:positive regulation of G2/M transition of mitotic cell cycle"/>
    <property type="evidence" value="ECO:0007669"/>
    <property type="project" value="TreeGrafter"/>
</dbReference>
<dbReference type="PANTHER" id="PTHR10828">
    <property type="entry name" value="M-PHASE INDUCER PHOSPHATASE DUAL SPECIFICITY PHOSPHATASE CDC25"/>
    <property type="match status" value="1"/>
</dbReference>
<protein>
    <recommendedName>
        <fullName evidence="8">M-phase inducer phosphatase</fullName>
        <ecNumber evidence="8">3.1.3.48</ecNumber>
    </recommendedName>
</protein>
<dbReference type="FunFam" id="3.40.250.10:FF:000021">
    <property type="entry name" value="M-phase inducer phosphatase cdc-25.2"/>
    <property type="match status" value="1"/>
</dbReference>
<dbReference type="InterPro" id="IPR000751">
    <property type="entry name" value="MPI_Phosphatase"/>
</dbReference>
<dbReference type="PANTHER" id="PTHR10828:SF76">
    <property type="entry name" value="M-PHASE INDUCER PHOSPHATASE"/>
    <property type="match status" value="1"/>
</dbReference>
<feature type="domain" description="Rhodanese" evidence="10">
    <location>
        <begin position="320"/>
        <end position="427"/>
    </location>
</feature>
<feature type="compositionally biased region" description="Polar residues" evidence="9">
    <location>
        <begin position="16"/>
        <end position="28"/>
    </location>
</feature>
<dbReference type="SMART" id="SM00450">
    <property type="entry name" value="RHOD"/>
    <property type="match status" value="1"/>
</dbReference>
<comment type="similarity">
    <text evidence="1 8">Belongs to the MPI phosphatase family.</text>
</comment>
<feature type="compositionally biased region" description="Basic and acidic residues" evidence="9">
    <location>
        <begin position="30"/>
        <end position="44"/>
    </location>
</feature>
<evidence type="ECO:0000256" key="8">
    <source>
        <dbReference type="RuleBase" id="RU368028"/>
    </source>
</evidence>
<keyword evidence="3 8" id="KW-0498">Mitosis</keyword>
<feature type="compositionally biased region" description="Basic and acidic residues" evidence="9">
    <location>
        <begin position="169"/>
        <end position="181"/>
    </location>
</feature>
<dbReference type="Gene3D" id="3.40.250.10">
    <property type="entry name" value="Rhodanese-like domain"/>
    <property type="match status" value="1"/>
</dbReference>
<feature type="region of interest" description="Disordered" evidence="9">
    <location>
        <begin position="148"/>
        <end position="181"/>
    </location>
</feature>
<reference evidence="12" key="1">
    <citation type="submission" date="2015-08" db="UniProtKB">
        <authorList>
            <consortium name="WormBaseParasite"/>
        </authorList>
    </citation>
    <scope>IDENTIFICATION</scope>
</reference>
<dbReference type="GO" id="GO:0005634">
    <property type="term" value="C:nucleus"/>
    <property type="evidence" value="ECO:0007669"/>
    <property type="project" value="TreeGrafter"/>
</dbReference>
<feature type="compositionally biased region" description="Basic and acidic residues" evidence="9">
    <location>
        <begin position="100"/>
        <end position="114"/>
    </location>
</feature>
<dbReference type="WBParaSite" id="TCONS_00012947.p1">
    <property type="protein sequence ID" value="TCONS_00012947.p1"/>
    <property type="gene ID" value="XLOC_008733"/>
</dbReference>
<evidence type="ECO:0000256" key="5">
    <source>
        <dbReference type="ARBA" id="ARBA00022912"/>
    </source>
</evidence>
<evidence type="ECO:0000256" key="1">
    <source>
        <dbReference type="ARBA" id="ARBA00011065"/>
    </source>
</evidence>
<dbReference type="GO" id="GO:0004725">
    <property type="term" value="F:protein tyrosine phosphatase activity"/>
    <property type="evidence" value="ECO:0007669"/>
    <property type="project" value="UniProtKB-UniRule"/>
</dbReference>
<evidence type="ECO:0000256" key="9">
    <source>
        <dbReference type="SAM" id="MobiDB-lite"/>
    </source>
</evidence>
<name>A0A0K0ENF6_STRER</name>
<proteinExistence type="inferred from homology"/>
<dbReference type="Pfam" id="PF00581">
    <property type="entry name" value="Rhodanese"/>
    <property type="match status" value="1"/>
</dbReference>
<evidence type="ECO:0000256" key="4">
    <source>
        <dbReference type="ARBA" id="ARBA00022801"/>
    </source>
</evidence>
<dbReference type="CDD" id="cd01530">
    <property type="entry name" value="Cdc25"/>
    <property type="match status" value="1"/>
</dbReference>
<dbReference type="InterPro" id="IPR001763">
    <property type="entry name" value="Rhodanese-like_dom"/>
</dbReference>
<dbReference type="Proteomes" id="UP000035681">
    <property type="component" value="Unplaced"/>
</dbReference>
<keyword evidence="2 8" id="KW-0132">Cell division</keyword>
<dbReference type="GO" id="GO:0005737">
    <property type="term" value="C:cytoplasm"/>
    <property type="evidence" value="ECO:0007669"/>
    <property type="project" value="TreeGrafter"/>
</dbReference>
<evidence type="ECO:0000256" key="6">
    <source>
        <dbReference type="ARBA" id="ARBA00023306"/>
    </source>
</evidence>
<dbReference type="GO" id="GO:0000086">
    <property type="term" value="P:G2/M transition of mitotic cell cycle"/>
    <property type="evidence" value="ECO:0007669"/>
    <property type="project" value="TreeGrafter"/>
</dbReference>
<evidence type="ECO:0000259" key="10">
    <source>
        <dbReference type="PROSITE" id="PS50206"/>
    </source>
</evidence>
<dbReference type="PRINTS" id="PR00716">
    <property type="entry name" value="MPIPHPHTASE"/>
</dbReference>
<evidence type="ECO:0000256" key="7">
    <source>
        <dbReference type="ARBA" id="ARBA00051722"/>
    </source>
</evidence>
<keyword evidence="6 8" id="KW-0131">Cell cycle</keyword>
<keyword evidence="5 8" id="KW-0904">Protein phosphatase</keyword>
<evidence type="ECO:0000313" key="12">
    <source>
        <dbReference type="WBParaSite" id="SSTP_0001099300.1"/>
    </source>
</evidence>
<keyword evidence="4 8" id="KW-0378">Hydrolase</keyword>
<evidence type="ECO:0000256" key="2">
    <source>
        <dbReference type="ARBA" id="ARBA00022618"/>
    </source>
</evidence>
<dbReference type="GO" id="GO:0110032">
    <property type="term" value="P:positive regulation of G2/MI transition of meiotic cell cycle"/>
    <property type="evidence" value="ECO:0007669"/>
    <property type="project" value="TreeGrafter"/>
</dbReference>
<comment type="catalytic activity">
    <reaction evidence="7 8">
        <text>O-phospho-L-tyrosyl-[protein] + H2O = L-tyrosyl-[protein] + phosphate</text>
        <dbReference type="Rhea" id="RHEA:10684"/>
        <dbReference type="Rhea" id="RHEA-COMP:10136"/>
        <dbReference type="Rhea" id="RHEA-COMP:20101"/>
        <dbReference type="ChEBI" id="CHEBI:15377"/>
        <dbReference type="ChEBI" id="CHEBI:43474"/>
        <dbReference type="ChEBI" id="CHEBI:46858"/>
        <dbReference type="ChEBI" id="CHEBI:61978"/>
        <dbReference type="EC" id="3.1.3.48"/>
    </reaction>
</comment>
<dbReference type="EC" id="3.1.3.48" evidence="8"/>
<dbReference type="GO" id="GO:0051301">
    <property type="term" value="P:cell division"/>
    <property type="evidence" value="ECO:0007669"/>
    <property type="project" value="UniProtKB-UniRule"/>
</dbReference>
<dbReference type="PROSITE" id="PS50206">
    <property type="entry name" value="RHODANESE_3"/>
    <property type="match status" value="1"/>
</dbReference>